<name>A0A0S8JK90_UNCT6</name>
<accession>A0A0S8JK90</accession>
<dbReference type="InterPro" id="IPR004307">
    <property type="entry name" value="TspO_MBR"/>
</dbReference>
<dbReference type="GO" id="GO:0016020">
    <property type="term" value="C:membrane"/>
    <property type="evidence" value="ECO:0007669"/>
    <property type="project" value="UniProtKB-SubCell"/>
</dbReference>
<feature type="transmembrane region" description="Helical" evidence="6">
    <location>
        <begin position="133"/>
        <end position="157"/>
    </location>
</feature>
<dbReference type="AlphaFoldDB" id="A0A0S8JK90"/>
<feature type="transmembrane region" description="Helical" evidence="6">
    <location>
        <begin position="48"/>
        <end position="68"/>
    </location>
</feature>
<dbReference type="PANTHER" id="PTHR10057">
    <property type="entry name" value="PERIPHERAL-TYPE BENZODIAZEPINE RECEPTOR"/>
    <property type="match status" value="1"/>
</dbReference>
<dbReference type="Gene3D" id="1.20.1260.100">
    <property type="entry name" value="TspO/MBR protein"/>
    <property type="match status" value="1"/>
</dbReference>
<feature type="transmembrane region" description="Helical" evidence="6">
    <location>
        <begin position="106"/>
        <end position="126"/>
    </location>
</feature>
<feature type="transmembrane region" description="Helical" evidence="6">
    <location>
        <begin position="80"/>
        <end position="100"/>
    </location>
</feature>
<evidence type="ECO:0000313" key="8">
    <source>
        <dbReference type="Proteomes" id="UP000051035"/>
    </source>
</evidence>
<evidence type="ECO:0000256" key="5">
    <source>
        <dbReference type="ARBA" id="ARBA00023136"/>
    </source>
</evidence>
<reference evidence="7 8" key="1">
    <citation type="journal article" date="2015" name="Microbiome">
        <title>Genomic resolution of linkages in carbon, nitrogen, and sulfur cycling among widespread estuary sediment bacteria.</title>
        <authorList>
            <person name="Baker B.J."/>
            <person name="Lazar C.S."/>
            <person name="Teske A.P."/>
            <person name="Dick G.J."/>
        </authorList>
    </citation>
    <scope>NUCLEOTIDE SEQUENCE [LARGE SCALE GENOMIC DNA]</scope>
    <source>
        <strain evidence="7">SM1_40</strain>
    </source>
</reference>
<dbReference type="CDD" id="cd15904">
    <property type="entry name" value="TSPO_MBR"/>
    <property type="match status" value="1"/>
</dbReference>
<keyword evidence="5 6" id="KW-0472">Membrane</keyword>
<evidence type="ECO:0000313" key="7">
    <source>
        <dbReference type="EMBL" id="KPL10246.1"/>
    </source>
</evidence>
<organism evidence="7 8">
    <name type="scientific">candidate division TA06 bacterium SM1_40</name>
    <dbReference type="NCBI Taxonomy" id="1703773"/>
    <lineage>
        <taxon>Bacteria</taxon>
        <taxon>Bacteria division TA06</taxon>
    </lineage>
</organism>
<dbReference type="GO" id="GO:0033013">
    <property type="term" value="P:tetrapyrrole metabolic process"/>
    <property type="evidence" value="ECO:0007669"/>
    <property type="project" value="UniProtKB-ARBA"/>
</dbReference>
<evidence type="ECO:0000256" key="2">
    <source>
        <dbReference type="ARBA" id="ARBA00007524"/>
    </source>
</evidence>
<dbReference type="PANTHER" id="PTHR10057:SF0">
    <property type="entry name" value="TRANSLOCATOR PROTEIN"/>
    <property type="match status" value="1"/>
</dbReference>
<gene>
    <name evidence="7" type="ORF">AMJ71_03850</name>
</gene>
<keyword evidence="3 6" id="KW-0812">Transmembrane</keyword>
<evidence type="ECO:0000256" key="6">
    <source>
        <dbReference type="SAM" id="Phobius"/>
    </source>
</evidence>
<evidence type="ECO:0000256" key="3">
    <source>
        <dbReference type="ARBA" id="ARBA00022692"/>
    </source>
</evidence>
<comment type="similarity">
    <text evidence="2">Belongs to the TspO/BZRP family.</text>
</comment>
<protein>
    <submittedName>
        <fullName evidence="7">TspO protein</fullName>
    </submittedName>
</protein>
<dbReference type="PIRSF" id="PIRSF005859">
    <property type="entry name" value="PBR"/>
    <property type="match status" value="1"/>
</dbReference>
<comment type="subcellular location">
    <subcellularLocation>
        <location evidence="1">Membrane</location>
        <topology evidence="1">Multi-pass membrane protein</topology>
    </subcellularLocation>
</comment>
<dbReference type="Proteomes" id="UP000051035">
    <property type="component" value="Unassembled WGS sequence"/>
</dbReference>
<dbReference type="InterPro" id="IPR038330">
    <property type="entry name" value="TspO/MBR-related_sf"/>
</dbReference>
<comment type="caution">
    <text evidence="7">The sequence shown here is derived from an EMBL/GenBank/DDBJ whole genome shotgun (WGS) entry which is preliminary data.</text>
</comment>
<evidence type="ECO:0000256" key="4">
    <source>
        <dbReference type="ARBA" id="ARBA00022989"/>
    </source>
</evidence>
<sequence length="159" mass="17480">MKPLDLARLVISIVLCQSAGVIGSIFTARSVSTWYPTLRRPFFNPPSWVFGPVWITLYLLMGISLFLVWRKGVGTAQVRVAIVAFAVQLILNAAWSGAFFGLRSPLAGLIVILLLWVAISVTMVLFRQISALASLILIPYIAWVSFAAILNASIYALNR</sequence>
<feature type="transmembrane region" description="Helical" evidence="6">
    <location>
        <begin position="7"/>
        <end position="28"/>
    </location>
</feature>
<proteinExistence type="inferred from homology"/>
<dbReference type="EMBL" id="LJVA01000031">
    <property type="protein sequence ID" value="KPL10246.1"/>
    <property type="molecule type" value="Genomic_DNA"/>
</dbReference>
<dbReference type="FunFam" id="1.20.1260.100:FF:000001">
    <property type="entry name" value="translocator protein 2"/>
    <property type="match status" value="1"/>
</dbReference>
<evidence type="ECO:0000256" key="1">
    <source>
        <dbReference type="ARBA" id="ARBA00004141"/>
    </source>
</evidence>
<keyword evidence="4 6" id="KW-1133">Transmembrane helix</keyword>
<dbReference type="Pfam" id="PF03073">
    <property type="entry name" value="TspO_MBR"/>
    <property type="match status" value="1"/>
</dbReference>